<keyword evidence="10" id="KW-1185">Reference proteome</keyword>
<reference evidence="9" key="1">
    <citation type="submission" date="2021-03" db="EMBL/GenBank/DDBJ databases">
        <authorList>
            <person name="Bekaert M."/>
        </authorList>
    </citation>
    <scope>NUCLEOTIDE SEQUENCE</scope>
</reference>
<name>A0A8S3TTL6_MYTED</name>
<feature type="region of interest" description="Disordered" evidence="8">
    <location>
        <begin position="449"/>
        <end position="473"/>
    </location>
</feature>
<accession>A0A8S3TTL6</accession>
<feature type="coiled-coil region" evidence="7">
    <location>
        <begin position="100"/>
        <end position="194"/>
    </location>
</feature>
<dbReference type="PANTHER" id="PTHR31954:SF1">
    <property type="entry name" value="CILIA- AND FLAGELLA-ASSOCIATED PROTEIN 157"/>
    <property type="match status" value="1"/>
</dbReference>
<sequence>MGKKGKKGKKSGKGPGLESSASDLDEVSKEFYLIQIRDLENRVARFTPTTTSKGKIVRYQQRLLTNFLPWFSEDKQTFNDALNSEIVAKDEVIGLCKKDIVKKDEEIDVLTEKVDELEKTLEVEREESSAKIKDMEIKATENVNVLRAEVTLLNGKLSALEEFRVKKDEYLERIQELEEQIKIKDEDHEDTLYEMDKKAVADKDRLKKEMVNRVNAVAQEFRKVSNQQMAATSKRAIRENAVIQAQLTKMSDKTLEVLSENDSMKEEFRRQKLHHEMLEETEKALAKKNNTNKRMVQMLTEKCTFQENVITELQREAEYYAEVRTEFDMASSQIKSQREEIQHLQADVKMLEEELRTTRNDLSTERRHKRRLEKLIKDCTIAIRMVLRKTEPEEEPIMEGEMEDINEIERRDNMLENILLVLNSGAAIGVGPQMREFGKGDKVVRKRSASRIPGSEGGIKRGQLPLSPVGPPGGTLPHYQMGDLGLIPRPKVNIPTSFDRMRVLSATTRLGGLRKVLTRSVSVQTVSATKALFYADQLLTKVPADIQDTILHEGHTGRIRSPVKPVRQITGPKKFATTVY</sequence>
<feature type="compositionally biased region" description="Basic residues" evidence="8">
    <location>
        <begin position="1"/>
        <end position="12"/>
    </location>
</feature>
<evidence type="ECO:0000313" key="9">
    <source>
        <dbReference type="EMBL" id="CAG2236896.1"/>
    </source>
</evidence>
<evidence type="ECO:0000256" key="3">
    <source>
        <dbReference type="ARBA" id="ARBA00014087"/>
    </source>
</evidence>
<feature type="coiled-coil region" evidence="7">
    <location>
        <begin position="278"/>
        <end position="368"/>
    </location>
</feature>
<protein>
    <recommendedName>
        <fullName evidence="3">Cilia- and flagella-associated protein 157</fullName>
    </recommendedName>
</protein>
<comment type="similarity">
    <text evidence="2">Belongs to the CFAP157 family.</text>
</comment>
<evidence type="ECO:0000256" key="2">
    <source>
        <dbReference type="ARBA" id="ARBA00010841"/>
    </source>
</evidence>
<feature type="region of interest" description="Disordered" evidence="8">
    <location>
        <begin position="1"/>
        <end position="21"/>
    </location>
</feature>
<evidence type="ECO:0000256" key="5">
    <source>
        <dbReference type="ARBA" id="ARBA00023069"/>
    </source>
</evidence>
<dbReference type="GO" id="GO:0036064">
    <property type="term" value="C:ciliary basal body"/>
    <property type="evidence" value="ECO:0007669"/>
    <property type="project" value="TreeGrafter"/>
</dbReference>
<dbReference type="AlphaFoldDB" id="A0A8S3TTL6"/>
<evidence type="ECO:0000256" key="6">
    <source>
        <dbReference type="ARBA" id="ARBA00023273"/>
    </source>
</evidence>
<dbReference type="PANTHER" id="PTHR31954">
    <property type="entry name" value="CILIA- AND FLAGELLA-ASSOCIATED PROTEIN 157"/>
    <property type="match status" value="1"/>
</dbReference>
<evidence type="ECO:0000256" key="8">
    <source>
        <dbReference type="SAM" id="MobiDB-lite"/>
    </source>
</evidence>
<keyword evidence="4 7" id="KW-0175">Coiled coil</keyword>
<comment type="subcellular location">
    <subcellularLocation>
        <location evidence="1">Cell projection</location>
        <location evidence="1">Cilium</location>
    </subcellularLocation>
</comment>
<proteinExistence type="inferred from homology"/>
<gene>
    <name evidence="9" type="ORF">MEDL_49347</name>
</gene>
<dbReference type="Proteomes" id="UP000683360">
    <property type="component" value="Unassembled WGS sequence"/>
</dbReference>
<organism evidence="9 10">
    <name type="scientific">Mytilus edulis</name>
    <name type="common">Blue mussel</name>
    <dbReference type="NCBI Taxonomy" id="6550"/>
    <lineage>
        <taxon>Eukaryota</taxon>
        <taxon>Metazoa</taxon>
        <taxon>Spiralia</taxon>
        <taxon>Lophotrochozoa</taxon>
        <taxon>Mollusca</taxon>
        <taxon>Bivalvia</taxon>
        <taxon>Autobranchia</taxon>
        <taxon>Pteriomorphia</taxon>
        <taxon>Mytilida</taxon>
        <taxon>Mytiloidea</taxon>
        <taxon>Mytilidae</taxon>
        <taxon>Mytilinae</taxon>
        <taxon>Mytilus</taxon>
    </lineage>
</organism>
<evidence type="ECO:0000313" key="10">
    <source>
        <dbReference type="Proteomes" id="UP000683360"/>
    </source>
</evidence>
<evidence type="ECO:0000256" key="1">
    <source>
        <dbReference type="ARBA" id="ARBA00004138"/>
    </source>
</evidence>
<dbReference type="OrthoDB" id="166611at2759"/>
<comment type="caution">
    <text evidence="9">The sequence shown here is derived from an EMBL/GenBank/DDBJ whole genome shotgun (WGS) entry which is preliminary data.</text>
</comment>
<dbReference type="EMBL" id="CAJPWZ010002369">
    <property type="protein sequence ID" value="CAG2236896.1"/>
    <property type="molecule type" value="Genomic_DNA"/>
</dbReference>
<dbReference type="GO" id="GO:0008017">
    <property type="term" value="F:microtubule binding"/>
    <property type="evidence" value="ECO:0007669"/>
    <property type="project" value="TreeGrafter"/>
</dbReference>
<evidence type="ECO:0000256" key="7">
    <source>
        <dbReference type="SAM" id="Coils"/>
    </source>
</evidence>
<dbReference type="InterPro" id="IPR038844">
    <property type="entry name" value="CFAP157"/>
</dbReference>
<keyword evidence="6" id="KW-0966">Cell projection</keyword>
<evidence type="ECO:0000256" key="4">
    <source>
        <dbReference type="ARBA" id="ARBA00023054"/>
    </source>
</evidence>
<keyword evidence="5" id="KW-0969">Cilium</keyword>